<dbReference type="AlphaFoldDB" id="A0A101KPC6"/>
<evidence type="ECO:0000313" key="1">
    <source>
        <dbReference type="EMBL" id="KUM24450.1"/>
    </source>
</evidence>
<dbReference type="Pfam" id="PF11000">
    <property type="entry name" value="DUF2840"/>
    <property type="match status" value="1"/>
</dbReference>
<dbReference type="OrthoDB" id="9810432at2"/>
<accession>A0A101KPC6</accession>
<protein>
    <submittedName>
        <fullName evidence="1">Glycosidase</fullName>
    </submittedName>
</protein>
<keyword evidence="1" id="KW-0378">Hydrolase</keyword>
<name>A0A101KPC6_RHILI</name>
<keyword evidence="1" id="KW-0326">Glycosidase</keyword>
<reference evidence="1 2" key="1">
    <citation type="submission" date="2015-12" db="EMBL/GenBank/DDBJ databases">
        <title>Draft genome sequence of Mesorhizobium sp. UFLA 01-765, a multitolerant efficient symbiont and plant-growth promoting strain isolated from Zn-mining soil using Leucaena leucocephala as a trap plant.</title>
        <authorList>
            <person name="Rangel W.M."/>
            <person name="Thijs S."/>
            <person name="Longatti S.M."/>
            <person name="Moreira F.M."/>
            <person name="Weyens N."/>
            <person name="Vangronsveld J."/>
            <person name="Van Hamme J.D."/>
            <person name="Bottos E.M."/>
            <person name="Rineau F."/>
        </authorList>
    </citation>
    <scope>NUCLEOTIDE SEQUENCE [LARGE SCALE GENOMIC DNA]</scope>
    <source>
        <strain evidence="1 2">UFLA 01-765</strain>
    </source>
</reference>
<dbReference type="InterPro" id="IPR021263">
    <property type="entry name" value="DUF2840"/>
</dbReference>
<dbReference type="GO" id="GO:0016798">
    <property type="term" value="F:hydrolase activity, acting on glycosyl bonds"/>
    <property type="evidence" value="ECO:0007669"/>
    <property type="project" value="UniProtKB-KW"/>
</dbReference>
<proteinExistence type="predicted"/>
<sequence>MNENERQPALRVMPPTQRHTVNLTHVELTWIEKKIEFWLRFGRRAQETILDRRRSIASFAPNSIFAFVRWASNDFGTVISRMDIVRTVAPGERYQTLPFVRPGGEILLRVDGWPKVERVLQFIDAIEALGVDPADAAPEYWRHLHNRLAAGHEPRAYTREQHDAWLKRQRVTP</sequence>
<gene>
    <name evidence="1" type="ORF">AU467_30105</name>
</gene>
<comment type="caution">
    <text evidence="1">The sequence shown here is derived from an EMBL/GenBank/DDBJ whole genome shotgun (WGS) entry which is preliminary data.</text>
</comment>
<organism evidence="1 2">
    <name type="scientific">Rhizobium loti</name>
    <name type="common">Mesorhizobium loti</name>
    <dbReference type="NCBI Taxonomy" id="381"/>
    <lineage>
        <taxon>Bacteria</taxon>
        <taxon>Pseudomonadati</taxon>
        <taxon>Pseudomonadota</taxon>
        <taxon>Alphaproteobacteria</taxon>
        <taxon>Hyphomicrobiales</taxon>
        <taxon>Phyllobacteriaceae</taxon>
        <taxon>Mesorhizobium</taxon>
    </lineage>
</organism>
<dbReference type="EMBL" id="LPWA01000135">
    <property type="protein sequence ID" value="KUM24450.1"/>
    <property type="molecule type" value="Genomic_DNA"/>
</dbReference>
<evidence type="ECO:0000313" key="2">
    <source>
        <dbReference type="Proteomes" id="UP000053176"/>
    </source>
</evidence>
<dbReference type="Proteomes" id="UP000053176">
    <property type="component" value="Unassembled WGS sequence"/>
</dbReference>